<organism evidence="10 11">
    <name type="scientific">Pseudomonas pohangensis</name>
    <dbReference type="NCBI Taxonomy" id="364197"/>
    <lineage>
        <taxon>Bacteria</taxon>
        <taxon>Pseudomonadati</taxon>
        <taxon>Pseudomonadota</taxon>
        <taxon>Gammaproteobacteria</taxon>
        <taxon>Pseudomonadales</taxon>
        <taxon>Pseudomonadaceae</taxon>
        <taxon>Pseudomonas</taxon>
    </lineage>
</organism>
<proteinExistence type="inferred from homology"/>
<keyword evidence="2" id="KW-0858">Xylan degradation</keyword>
<dbReference type="AlphaFoldDB" id="A0A1H2FX68"/>
<feature type="signal peptide" evidence="9">
    <location>
        <begin position="1"/>
        <end position="22"/>
    </location>
</feature>
<keyword evidence="11" id="KW-1185">Reference proteome</keyword>
<dbReference type="InterPro" id="IPR052176">
    <property type="entry name" value="Glycosyl_Hydrlase_43_Enz"/>
</dbReference>
<evidence type="ECO:0000256" key="9">
    <source>
        <dbReference type="SAM" id="SignalP"/>
    </source>
</evidence>
<feature type="site" description="Important for catalytic activity, responsible for pKa modulation of the active site Glu and correct orientation of both the proton donor and substrate" evidence="7">
    <location>
        <position position="143"/>
    </location>
</feature>
<dbReference type="PANTHER" id="PTHR43772:SF2">
    <property type="entry name" value="PUTATIVE (AFU_ORTHOLOGUE AFUA_2G04480)-RELATED"/>
    <property type="match status" value="1"/>
</dbReference>
<dbReference type="GO" id="GO:0045493">
    <property type="term" value="P:xylan catabolic process"/>
    <property type="evidence" value="ECO:0007669"/>
    <property type="project" value="UniProtKB-KW"/>
</dbReference>
<dbReference type="CDD" id="cd08991">
    <property type="entry name" value="GH43_HoAraf43-like"/>
    <property type="match status" value="1"/>
</dbReference>
<evidence type="ECO:0000256" key="7">
    <source>
        <dbReference type="PIRSR" id="PIRSR606710-2"/>
    </source>
</evidence>
<dbReference type="InterPro" id="IPR023296">
    <property type="entry name" value="Glyco_hydro_beta-prop_sf"/>
</dbReference>
<sequence length="337" mass="38429">MKRTFLYIIIITIMTVSTSMLTAKETPQKDSNPILRSENLADPHMIRYQGKYYLYGTYLDGSMSAGSDHYDVYVSDDMYTWKKINNIFKKDSVTLWAPDVFYDPLSNMFYLYYSNQMNIGVATASSPTGPFKDQGILIENAIDAHMYFEDGKYFMYYSSADYKSGLLNIVTARVTGNKGKENILVQRMSSPLTKVGEPKLLLEPTDDWEQGFFLDITEGVWMYKHADTYYLMYSGGETMFGEYAIGYATSSSPMGPFTKYPNNPILSTTPAEDGKPGIYSPGHHSIVRDEEGTDWVIYHQKKSYWDVSLSRRYTSRDRLLVDDQGQLFIQATGMTGD</sequence>
<keyword evidence="2" id="KW-0624">Polysaccharide degradation</keyword>
<keyword evidence="9" id="KW-0732">Signal</keyword>
<dbReference type="Pfam" id="PF04616">
    <property type="entry name" value="Glyco_hydro_43"/>
    <property type="match status" value="1"/>
</dbReference>
<evidence type="ECO:0000256" key="3">
    <source>
        <dbReference type="ARBA" id="ARBA00022801"/>
    </source>
</evidence>
<evidence type="ECO:0000256" key="4">
    <source>
        <dbReference type="ARBA" id="ARBA00023277"/>
    </source>
</evidence>
<keyword evidence="3 8" id="KW-0378">Hydrolase</keyword>
<dbReference type="SUPFAM" id="SSF75005">
    <property type="entry name" value="Arabinanase/levansucrase/invertase"/>
    <property type="match status" value="1"/>
</dbReference>
<feature type="active site" description="Proton acceptor" evidence="6">
    <location>
        <position position="42"/>
    </location>
</feature>
<dbReference type="Proteomes" id="UP000243232">
    <property type="component" value="Chromosome I"/>
</dbReference>
<evidence type="ECO:0000313" key="10">
    <source>
        <dbReference type="EMBL" id="SDU11889.1"/>
    </source>
</evidence>
<gene>
    <name evidence="10" type="ORF">SAMN05216296_1879</name>
</gene>
<name>A0A1H2FX68_9PSED</name>
<dbReference type="EMBL" id="LT629785">
    <property type="protein sequence ID" value="SDU11889.1"/>
    <property type="molecule type" value="Genomic_DNA"/>
</dbReference>
<keyword evidence="5 8" id="KW-0326">Glycosidase</keyword>
<dbReference type="OrthoDB" id="9760116at2"/>
<reference evidence="11" key="1">
    <citation type="submission" date="2016-10" db="EMBL/GenBank/DDBJ databases">
        <authorList>
            <person name="Varghese N."/>
            <person name="Submissions S."/>
        </authorList>
    </citation>
    <scope>NUCLEOTIDE SEQUENCE [LARGE SCALE GENOMIC DNA]</scope>
    <source>
        <strain evidence="11">DSM 17875</strain>
    </source>
</reference>
<evidence type="ECO:0000256" key="8">
    <source>
        <dbReference type="RuleBase" id="RU361187"/>
    </source>
</evidence>
<evidence type="ECO:0000313" key="11">
    <source>
        <dbReference type="Proteomes" id="UP000243232"/>
    </source>
</evidence>
<feature type="active site" description="Proton donor" evidence="6">
    <location>
        <position position="218"/>
    </location>
</feature>
<feature type="chain" id="PRO_5009274346" evidence="9">
    <location>
        <begin position="23"/>
        <end position="337"/>
    </location>
</feature>
<evidence type="ECO:0000256" key="1">
    <source>
        <dbReference type="ARBA" id="ARBA00009865"/>
    </source>
</evidence>
<dbReference type="RefSeq" id="WP_157718832.1">
    <property type="nucleotide sequence ID" value="NZ_LT629785.1"/>
</dbReference>
<comment type="similarity">
    <text evidence="1 8">Belongs to the glycosyl hydrolase 43 family.</text>
</comment>
<dbReference type="PANTHER" id="PTHR43772">
    <property type="entry name" value="ENDO-1,4-BETA-XYLANASE"/>
    <property type="match status" value="1"/>
</dbReference>
<evidence type="ECO:0000256" key="5">
    <source>
        <dbReference type="ARBA" id="ARBA00023295"/>
    </source>
</evidence>
<keyword evidence="4" id="KW-0119">Carbohydrate metabolism</keyword>
<accession>A0A1H2FX68</accession>
<evidence type="ECO:0000256" key="2">
    <source>
        <dbReference type="ARBA" id="ARBA00022651"/>
    </source>
</evidence>
<dbReference type="InterPro" id="IPR006710">
    <property type="entry name" value="Glyco_hydro_43"/>
</dbReference>
<dbReference type="Gene3D" id="2.115.10.20">
    <property type="entry name" value="Glycosyl hydrolase domain, family 43"/>
    <property type="match status" value="1"/>
</dbReference>
<evidence type="ECO:0000256" key="6">
    <source>
        <dbReference type="PIRSR" id="PIRSR606710-1"/>
    </source>
</evidence>
<dbReference type="GO" id="GO:0004553">
    <property type="term" value="F:hydrolase activity, hydrolyzing O-glycosyl compounds"/>
    <property type="evidence" value="ECO:0007669"/>
    <property type="project" value="InterPro"/>
</dbReference>
<protein>
    <submittedName>
        <fullName evidence="10">Glycosyl hydrolases family 43</fullName>
    </submittedName>
</protein>
<dbReference type="STRING" id="364197.SAMN05216296_1879"/>